<name>A0A1M6DTX7_9FLAO</name>
<dbReference type="SUPFAM" id="SSF50630">
    <property type="entry name" value="Acid proteases"/>
    <property type="match status" value="1"/>
</dbReference>
<dbReference type="AlphaFoldDB" id="A0A1M6DTX7"/>
<reference evidence="1 2" key="1">
    <citation type="submission" date="2016-11" db="EMBL/GenBank/DDBJ databases">
        <authorList>
            <person name="Jaros S."/>
            <person name="Januszkiewicz K."/>
            <person name="Wedrychowicz H."/>
        </authorList>
    </citation>
    <scope>NUCLEOTIDE SEQUENCE [LARGE SCALE GENOMIC DNA]</scope>
    <source>
        <strain evidence="1 2">CGMCC 1.12213</strain>
    </source>
</reference>
<evidence type="ECO:0000313" key="2">
    <source>
        <dbReference type="Proteomes" id="UP000184396"/>
    </source>
</evidence>
<keyword evidence="2" id="KW-1185">Reference proteome</keyword>
<organism evidence="1 2">
    <name type="scientific">Algibacter luteus</name>
    <dbReference type="NCBI Taxonomy" id="1178825"/>
    <lineage>
        <taxon>Bacteria</taxon>
        <taxon>Pseudomonadati</taxon>
        <taxon>Bacteroidota</taxon>
        <taxon>Flavobacteriia</taxon>
        <taxon>Flavobacteriales</taxon>
        <taxon>Flavobacteriaceae</taxon>
        <taxon>Algibacter</taxon>
    </lineage>
</organism>
<dbReference type="RefSeq" id="WP_019386717.1">
    <property type="nucleotide sequence ID" value="NZ_ALIH01000003.1"/>
</dbReference>
<dbReference type="Pfam" id="PF13650">
    <property type="entry name" value="Asp_protease_2"/>
    <property type="match status" value="1"/>
</dbReference>
<dbReference type="InterPro" id="IPR021109">
    <property type="entry name" value="Peptidase_aspartic_dom_sf"/>
</dbReference>
<protein>
    <submittedName>
        <fullName evidence="1">Aspartyl protease</fullName>
    </submittedName>
</protein>
<accession>A0A1M6DTX7</accession>
<dbReference type="Proteomes" id="UP000184396">
    <property type="component" value="Unassembled WGS sequence"/>
</dbReference>
<dbReference type="CDD" id="cd05483">
    <property type="entry name" value="retropepsin_like_bacteria"/>
    <property type="match status" value="1"/>
</dbReference>
<sequence length="146" mass="16198">METLQQFLEQKDYTKIKLHLTKTNHFEIKATINGKKGLFILDTGASSSCVGFEGIETFKLQAEDSLIKAAGAGAIDMETKTSKKNIVKIGKWSSNKVVLVLFNLTHVNTALINHNSKPVDGIIGADILKKAKAIIDYEKKYLYLKL</sequence>
<dbReference type="InterPro" id="IPR034122">
    <property type="entry name" value="Retropepsin-like_bacterial"/>
</dbReference>
<dbReference type="GO" id="GO:0006508">
    <property type="term" value="P:proteolysis"/>
    <property type="evidence" value="ECO:0007669"/>
    <property type="project" value="UniProtKB-KW"/>
</dbReference>
<gene>
    <name evidence="1" type="ORF">SAMN05216261_1743</name>
</gene>
<keyword evidence="1" id="KW-0378">Hydrolase</keyword>
<dbReference type="STRING" id="1178825.SAMN05216261_1743"/>
<dbReference type="GO" id="GO:0008233">
    <property type="term" value="F:peptidase activity"/>
    <property type="evidence" value="ECO:0007669"/>
    <property type="project" value="UniProtKB-KW"/>
</dbReference>
<dbReference type="OrthoDB" id="5975497at2"/>
<keyword evidence="1" id="KW-0645">Protease</keyword>
<dbReference type="Gene3D" id="2.40.70.10">
    <property type="entry name" value="Acid Proteases"/>
    <property type="match status" value="1"/>
</dbReference>
<evidence type="ECO:0000313" key="1">
    <source>
        <dbReference type="EMBL" id="SHI76625.1"/>
    </source>
</evidence>
<dbReference type="eggNOG" id="COG3577">
    <property type="taxonomic scope" value="Bacteria"/>
</dbReference>
<dbReference type="EMBL" id="FQYK01000003">
    <property type="protein sequence ID" value="SHI76625.1"/>
    <property type="molecule type" value="Genomic_DNA"/>
</dbReference>
<proteinExistence type="predicted"/>